<dbReference type="InterPro" id="IPR036116">
    <property type="entry name" value="FN3_sf"/>
</dbReference>
<protein>
    <submittedName>
        <fullName evidence="3">Fibronectin type III domain-containing protein</fullName>
    </submittedName>
</protein>
<feature type="domain" description="Fibronectin type-III" evidence="2">
    <location>
        <begin position="314"/>
        <end position="402"/>
    </location>
</feature>
<keyword evidence="4" id="KW-1185">Reference proteome</keyword>
<reference evidence="3 4" key="1">
    <citation type="submission" date="2024-04" db="EMBL/GenBank/DDBJ databases">
        <title>Novel genus in family Flammeovirgaceae.</title>
        <authorList>
            <person name="Nguyen T.H."/>
            <person name="Vuong T.Q."/>
            <person name="Le H."/>
            <person name="Kim S.-G."/>
        </authorList>
    </citation>
    <scope>NUCLEOTIDE SEQUENCE [LARGE SCALE GENOMIC DNA]</scope>
    <source>
        <strain evidence="3 4">JCM 23209</strain>
    </source>
</reference>
<sequence>MKKMLCPLKACLKFVFTSQKIKCKQLSLLVFLSFLWGTTVQAQRMPVSANLQLLAPYSPYLQDYVKPGAERLKLHLLLMDLAEPTYDVRLQLQIEGAGIKISTDPQFQPVPITLESGMTASLPGEEIWDYFDSRHLLFSGISRQQFERSGGTLPEGFYRFTVRVMDYRRPEVALSHEATAVAWIALGDPPLLNQPHCGTELKLYEGQQAVMFSWTPLANSPSAVINTEYEFSLVEIRGDLPPAAAFETLPPLYQTVTQQSSLLYGPTEPELQPGLTYAWRVRAMDQEGRELYKNRGYSKVCSFRMAEEEIFVSAPLLLQVDDEAENRARVQWEEAELAEGYRVEYRKTGSEDYAWFGQEIAEDKLILFNLEPDTEYEVRVGSKRKGMVTDWTDPERFRTLTRQIYVCGQKIVPVPINNTVPLASAMVGDKIQVGEFEMVLLKVEGGDGIFSGRGSIRVPFAGFNLYVKFDGIRINENREMISGEVEAVTQGVGKAVEDWLNGKDPQLPSEDEESPSDPLDNIGDKIEVPGEIDSVYVDEDGKVVIVDTEGNTTVKERPQDPETGAPAPVIVSDEQGNTYVVDKNGEVKKVENQNGNTPTPNGSLDSLQLYVKFKAPPPNPALPQYGFDAYEHPSQQRHYEQIVLEDAPYFVPWKSVATGRTDQVLALLSGDTSRFEQVQWKGVMQTTPGLKDGQLQLTVQGFGHEEESEVLAYRKEGEAEVPLGKLNVISYDQEYRKLYLVSVNGTSYPYNYPSLQDSLNRIFSQAVVRWELGPLQSLEVPEVDFVNGSFDDGSSGLLSNYTPDMRKVVRAFRKANPHFDKDALYVFLVRNSASDKEGFMPRKQRYGFLFTDQFSSQPGFVKTLAHELGHGAFRLKHSFEQYPEDRENLMDYAERGTRLRKYQWDLVHDPVAVWGLFEKDEEGELVSEYKYKELDLASEVDIHKYISGEEITYITPGGELITLSKEAKPSFTGVTHVPEIDTQVSKGILLAFREGSMLWRSRYRIPKDLGSWEFMGYVNAAGDYYPGAS</sequence>
<feature type="non-terminal residue" evidence="3">
    <location>
        <position position="1029"/>
    </location>
</feature>
<dbReference type="RefSeq" id="WP_346824652.1">
    <property type="nucleotide sequence ID" value="NZ_JBDKWZ010000029.1"/>
</dbReference>
<gene>
    <name evidence="3" type="ORF">AAG747_28415</name>
</gene>
<dbReference type="Proteomes" id="UP001403385">
    <property type="component" value="Unassembled WGS sequence"/>
</dbReference>
<dbReference type="CDD" id="cd00063">
    <property type="entry name" value="FN3"/>
    <property type="match status" value="1"/>
</dbReference>
<dbReference type="SUPFAM" id="SSF49265">
    <property type="entry name" value="Fibronectin type III"/>
    <property type="match status" value="1"/>
</dbReference>
<dbReference type="InterPro" id="IPR003961">
    <property type="entry name" value="FN3_dom"/>
</dbReference>
<dbReference type="InterPro" id="IPR013783">
    <property type="entry name" value="Ig-like_fold"/>
</dbReference>
<dbReference type="PROSITE" id="PS50853">
    <property type="entry name" value="FN3"/>
    <property type="match status" value="1"/>
</dbReference>
<evidence type="ECO:0000259" key="2">
    <source>
        <dbReference type="PROSITE" id="PS50853"/>
    </source>
</evidence>
<accession>A0AAW9SGB3</accession>
<organism evidence="3 4">
    <name type="scientific">Rapidithrix thailandica</name>
    <dbReference type="NCBI Taxonomy" id="413964"/>
    <lineage>
        <taxon>Bacteria</taxon>
        <taxon>Pseudomonadati</taxon>
        <taxon>Bacteroidota</taxon>
        <taxon>Cytophagia</taxon>
        <taxon>Cytophagales</taxon>
        <taxon>Flammeovirgaceae</taxon>
        <taxon>Rapidithrix</taxon>
    </lineage>
</organism>
<evidence type="ECO:0000313" key="3">
    <source>
        <dbReference type="EMBL" id="MEN7551874.1"/>
    </source>
</evidence>
<dbReference type="EMBL" id="JBDKWZ010000029">
    <property type="protein sequence ID" value="MEN7551874.1"/>
    <property type="molecule type" value="Genomic_DNA"/>
</dbReference>
<feature type="region of interest" description="Disordered" evidence="1">
    <location>
        <begin position="499"/>
        <end position="523"/>
    </location>
</feature>
<dbReference type="SMART" id="SM00060">
    <property type="entry name" value="FN3"/>
    <property type="match status" value="2"/>
</dbReference>
<dbReference type="Gene3D" id="2.60.40.10">
    <property type="entry name" value="Immunoglobulins"/>
    <property type="match status" value="1"/>
</dbReference>
<dbReference type="AlphaFoldDB" id="A0AAW9SGB3"/>
<comment type="caution">
    <text evidence="3">The sequence shown here is derived from an EMBL/GenBank/DDBJ whole genome shotgun (WGS) entry which is preliminary data.</text>
</comment>
<evidence type="ECO:0000256" key="1">
    <source>
        <dbReference type="SAM" id="MobiDB-lite"/>
    </source>
</evidence>
<evidence type="ECO:0000313" key="4">
    <source>
        <dbReference type="Proteomes" id="UP001403385"/>
    </source>
</evidence>
<name>A0AAW9SGB3_9BACT</name>
<dbReference type="Pfam" id="PF00041">
    <property type="entry name" value="fn3"/>
    <property type="match status" value="1"/>
</dbReference>
<proteinExistence type="predicted"/>